<sequence>MAEEETFSLSFSLKKWFKRLKTFTKSPQHPKKFFLPNSNICKKIKILKGRRAGIDLKKSSKKLKSKAFKKRDPKGRSP</sequence>
<proteinExistence type="predicted"/>
<reference evidence="2 3" key="1">
    <citation type="submission" date="2014-01" db="EMBL/GenBank/DDBJ databases">
        <title>Comparative genomics of Petrotoga.</title>
        <authorList>
            <person name="Chow K."/>
            <person name="Charchuk R."/>
            <person name="Nesbo C.L."/>
        </authorList>
    </citation>
    <scope>NUCLEOTIDE SEQUENCE [LARGE SCALE GENOMIC DNA]</scope>
    <source>
        <strain evidence="2 3">DSM 13575</strain>
    </source>
</reference>
<name>A0A855MN49_9BACT</name>
<comment type="caution">
    <text evidence="2">The sequence shown here is derived from an EMBL/GenBank/DDBJ whole genome shotgun (WGS) entry which is preliminary data.</text>
</comment>
<dbReference type="AlphaFoldDB" id="A0A855MN49"/>
<dbReference type="EMBL" id="JAHC01000022">
    <property type="protein sequence ID" value="POZ88388.1"/>
    <property type="molecule type" value="Genomic_DNA"/>
</dbReference>
<accession>A0A855MN49</accession>
<evidence type="ECO:0000313" key="3">
    <source>
        <dbReference type="Proteomes" id="UP000237502"/>
    </source>
</evidence>
<evidence type="ECO:0000256" key="1">
    <source>
        <dbReference type="SAM" id="MobiDB-lite"/>
    </source>
</evidence>
<feature type="region of interest" description="Disordered" evidence="1">
    <location>
        <begin position="59"/>
        <end position="78"/>
    </location>
</feature>
<dbReference type="Proteomes" id="UP000237502">
    <property type="component" value="Unassembled WGS sequence"/>
</dbReference>
<organism evidence="2 3">
    <name type="scientific">Petrotoga sibirica DSM 13575</name>
    <dbReference type="NCBI Taxonomy" id="1122956"/>
    <lineage>
        <taxon>Bacteria</taxon>
        <taxon>Thermotogati</taxon>
        <taxon>Thermotogota</taxon>
        <taxon>Thermotogae</taxon>
        <taxon>Petrotogales</taxon>
        <taxon>Petrotogaceae</taxon>
        <taxon>Petrotoga</taxon>
    </lineage>
</organism>
<protein>
    <submittedName>
        <fullName evidence="2">Uncharacterized protein</fullName>
    </submittedName>
</protein>
<gene>
    <name evidence="2" type="ORF">AA80_06325</name>
</gene>
<evidence type="ECO:0000313" key="2">
    <source>
        <dbReference type="EMBL" id="POZ88388.1"/>
    </source>
</evidence>